<evidence type="ECO:0000256" key="3">
    <source>
        <dbReference type="ARBA" id="ARBA00022692"/>
    </source>
</evidence>
<evidence type="ECO:0000259" key="15">
    <source>
        <dbReference type="SMART" id="SM00918"/>
    </source>
</evidence>
<evidence type="ECO:0000256" key="12">
    <source>
        <dbReference type="SAM" id="SignalP"/>
    </source>
</evidence>
<reference evidence="16 17" key="1">
    <citation type="journal article" date="2024" name="Int. J. Syst. Evol. Microbiol.">
        <title>Clostridium omnivorum sp. nov., isolated from anoxic soil under the treatment of reductive soil disinfestation.</title>
        <authorList>
            <person name="Ueki A."/>
            <person name="Tonouchi A."/>
            <person name="Kaku N."/>
            <person name="Honma S."/>
            <person name="Ueki K."/>
        </authorList>
    </citation>
    <scope>NUCLEOTIDE SEQUENCE [LARGE SCALE GENOMIC DNA]</scope>
    <source>
        <strain evidence="16 17">E14</strain>
    </source>
</reference>
<keyword evidence="10" id="KW-1071">Ligand-gated ion channel</keyword>
<dbReference type="EMBL" id="BRXR01000001">
    <property type="protein sequence ID" value="GLC31430.1"/>
    <property type="molecule type" value="Genomic_DNA"/>
</dbReference>
<evidence type="ECO:0000313" key="16">
    <source>
        <dbReference type="EMBL" id="GLC31430.1"/>
    </source>
</evidence>
<gene>
    <name evidence="16" type="ORF">bsdE14_28400</name>
</gene>
<evidence type="ECO:0000259" key="13">
    <source>
        <dbReference type="SMART" id="SM00062"/>
    </source>
</evidence>
<dbReference type="InterPro" id="IPR001320">
    <property type="entry name" value="Iontro_rcpt_C"/>
</dbReference>
<evidence type="ECO:0000256" key="6">
    <source>
        <dbReference type="ARBA" id="ARBA00023065"/>
    </source>
</evidence>
<keyword evidence="2" id="KW-0813">Transport</keyword>
<feature type="domain" description="Ionotropic glutamate receptor C-terminal" evidence="14">
    <location>
        <begin position="39"/>
        <end position="259"/>
    </location>
</feature>
<dbReference type="InterPro" id="IPR019594">
    <property type="entry name" value="Glu/Gly-bd"/>
</dbReference>
<evidence type="ECO:0000256" key="8">
    <source>
        <dbReference type="ARBA" id="ARBA00023170"/>
    </source>
</evidence>
<dbReference type="CDD" id="cd00996">
    <property type="entry name" value="PBP2_AatB_like"/>
    <property type="match status" value="1"/>
</dbReference>
<evidence type="ECO:0000256" key="4">
    <source>
        <dbReference type="ARBA" id="ARBA00022729"/>
    </source>
</evidence>
<dbReference type="PROSITE" id="PS51257">
    <property type="entry name" value="PROKAR_LIPOPROTEIN"/>
    <property type="match status" value="1"/>
</dbReference>
<evidence type="ECO:0000256" key="7">
    <source>
        <dbReference type="ARBA" id="ARBA00023136"/>
    </source>
</evidence>
<dbReference type="Pfam" id="PF00497">
    <property type="entry name" value="SBP_bac_3"/>
    <property type="match status" value="1"/>
</dbReference>
<protein>
    <submittedName>
        <fullName evidence="16">Amino acid ABC transporter substrate-binding protein</fullName>
    </submittedName>
</protein>
<dbReference type="RefSeq" id="WP_264850724.1">
    <property type="nucleotide sequence ID" value="NZ_BRXR01000001.1"/>
</dbReference>
<dbReference type="SMART" id="SM00079">
    <property type="entry name" value="PBPe"/>
    <property type="match status" value="1"/>
</dbReference>
<evidence type="ECO:0000256" key="10">
    <source>
        <dbReference type="ARBA" id="ARBA00023286"/>
    </source>
</evidence>
<feature type="signal peptide" evidence="12">
    <location>
        <begin position="1"/>
        <end position="20"/>
    </location>
</feature>
<dbReference type="PANTHER" id="PTHR35936">
    <property type="entry name" value="MEMBRANE-BOUND LYTIC MUREIN TRANSGLYCOSYLASE F"/>
    <property type="match status" value="1"/>
</dbReference>
<comment type="caution">
    <text evidence="16">The sequence shown here is derived from an EMBL/GenBank/DDBJ whole genome shotgun (WGS) entry which is preliminary data.</text>
</comment>
<keyword evidence="3" id="KW-0812">Transmembrane</keyword>
<keyword evidence="6" id="KW-0406">Ion transport</keyword>
<dbReference type="PANTHER" id="PTHR35936:SF34">
    <property type="entry name" value="ABC TRANSPORTER EXTRACELLULAR-BINDING PROTEIN YCKB-RELATED"/>
    <property type="match status" value="1"/>
</dbReference>
<dbReference type="Proteomes" id="UP001208567">
    <property type="component" value="Unassembled WGS sequence"/>
</dbReference>
<name>A0ABQ5N8C2_9CLOT</name>
<keyword evidence="9" id="KW-0325">Glycoprotein</keyword>
<keyword evidence="17" id="KW-1185">Reference proteome</keyword>
<feature type="chain" id="PRO_5046420908" evidence="12">
    <location>
        <begin position="21"/>
        <end position="263"/>
    </location>
</feature>
<dbReference type="InterPro" id="IPR001638">
    <property type="entry name" value="Solute-binding_3/MltF_N"/>
</dbReference>
<evidence type="ECO:0000256" key="2">
    <source>
        <dbReference type="ARBA" id="ARBA00022448"/>
    </source>
</evidence>
<keyword evidence="11" id="KW-0407">Ion channel</keyword>
<evidence type="ECO:0000256" key="11">
    <source>
        <dbReference type="ARBA" id="ARBA00023303"/>
    </source>
</evidence>
<keyword evidence="7" id="KW-0472">Membrane</keyword>
<feature type="domain" description="Solute-binding protein family 3/N-terminal" evidence="13">
    <location>
        <begin position="39"/>
        <end position="260"/>
    </location>
</feature>
<keyword evidence="8" id="KW-0675">Receptor</keyword>
<sequence>MINKRIKFIALTLISTVFIAGLSGCSTKKSESPSDKQQKIVIGMDDSFPPMEFRDSSNNLQGFDIDLANEISKRLNIKFEFMPTDWNGVIQSLNAKRFDIILSSLSVTPEREQQIAFSKPYLQGNQIVVVSKNNTDINVPEDLKGKIVGVQLGSTSEAAMKPLVGTIKEVKKYEKNTEALEDLAIGRTQAVVVDELVGRYYIKEHSDKYRVLSQSLSKEPIAIGFRKEDTVLKDKFDKVLDEMQKDGTMESISKKWFGENITK</sequence>
<accession>A0ABQ5N8C2</accession>
<feature type="domain" description="Ionotropic glutamate receptor L-glutamate and glycine-binding" evidence="15">
    <location>
        <begin position="50"/>
        <end position="95"/>
    </location>
</feature>
<evidence type="ECO:0000256" key="9">
    <source>
        <dbReference type="ARBA" id="ARBA00023180"/>
    </source>
</evidence>
<evidence type="ECO:0000259" key="14">
    <source>
        <dbReference type="SMART" id="SM00079"/>
    </source>
</evidence>
<comment type="subcellular location">
    <subcellularLocation>
        <location evidence="1">Membrane</location>
        <topology evidence="1">Multi-pass membrane protein</topology>
    </subcellularLocation>
</comment>
<evidence type="ECO:0000256" key="1">
    <source>
        <dbReference type="ARBA" id="ARBA00004141"/>
    </source>
</evidence>
<keyword evidence="4 12" id="KW-0732">Signal</keyword>
<dbReference type="SMART" id="SM00918">
    <property type="entry name" value="Lig_chan-Glu_bd"/>
    <property type="match status" value="1"/>
</dbReference>
<dbReference type="SUPFAM" id="SSF53850">
    <property type="entry name" value="Periplasmic binding protein-like II"/>
    <property type="match status" value="1"/>
</dbReference>
<evidence type="ECO:0000313" key="17">
    <source>
        <dbReference type="Proteomes" id="UP001208567"/>
    </source>
</evidence>
<keyword evidence="5" id="KW-1133">Transmembrane helix</keyword>
<dbReference type="Gene3D" id="3.40.190.10">
    <property type="entry name" value="Periplasmic binding protein-like II"/>
    <property type="match status" value="2"/>
</dbReference>
<proteinExistence type="predicted"/>
<dbReference type="SMART" id="SM00062">
    <property type="entry name" value="PBPb"/>
    <property type="match status" value="1"/>
</dbReference>
<evidence type="ECO:0000256" key="5">
    <source>
        <dbReference type="ARBA" id="ARBA00022989"/>
    </source>
</evidence>
<organism evidence="16 17">
    <name type="scientific">Clostridium omnivorum</name>
    <dbReference type="NCBI Taxonomy" id="1604902"/>
    <lineage>
        <taxon>Bacteria</taxon>
        <taxon>Bacillati</taxon>
        <taxon>Bacillota</taxon>
        <taxon>Clostridia</taxon>
        <taxon>Eubacteriales</taxon>
        <taxon>Clostridiaceae</taxon>
        <taxon>Clostridium</taxon>
    </lineage>
</organism>